<proteinExistence type="predicted"/>
<name>A0A0B7C0Z6_9EUPU</name>
<reference evidence="1" key="1">
    <citation type="submission" date="2014-12" db="EMBL/GenBank/DDBJ databases">
        <title>Insight into the proteome of Arion vulgaris.</title>
        <authorList>
            <person name="Aradska J."/>
            <person name="Bulat T."/>
            <person name="Smidak R."/>
            <person name="Sarate P."/>
            <person name="Gangsoo J."/>
            <person name="Sialana F."/>
            <person name="Bilban M."/>
            <person name="Lubec G."/>
        </authorList>
    </citation>
    <scope>NUCLEOTIDE SEQUENCE</scope>
    <source>
        <tissue evidence="1">Skin</tissue>
    </source>
</reference>
<dbReference type="AlphaFoldDB" id="A0A0B7C0Z6"/>
<accession>A0A0B7C0Z6</accession>
<gene>
    <name evidence="1" type="primary">ORF219807</name>
</gene>
<protein>
    <submittedName>
        <fullName evidence="1">Uncharacterized protein</fullName>
    </submittedName>
</protein>
<evidence type="ECO:0000313" key="1">
    <source>
        <dbReference type="EMBL" id="CEK98857.1"/>
    </source>
</evidence>
<dbReference type="EMBL" id="HACG01051986">
    <property type="protein sequence ID" value="CEK98857.1"/>
    <property type="molecule type" value="Transcribed_RNA"/>
</dbReference>
<sequence length="60" mass="6954">MSVSDRPVNKLSHSQRETVQWQEDSLLILFFFLLSKKYPQCKRIERGQDGRVATTDSIIG</sequence>
<organism evidence="1">
    <name type="scientific">Arion vulgaris</name>
    <dbReference type="NCBI Taxonomy" id="1028688"/>
    <lineage>
        <taxon>Eukaryota</taxon>
        <taxon>Metazoa</taxon>
        <taxon>Spiralia</taxon>
        <taxon>Lophotrochozoa</taxon>
        <taxon>Mollusca</taxon>
        <taxon>Gastropoda</taxon>
        <taxon>Heterobranchia</taxon>
        <taxon>Euthyneura</taxon>
        <taxon>Panpulmonata</taxon>
        <taxon>Eupulmonata</taxon>
        <taxon>Stylommatophora</taxon>
        <taxon>Helicina</taxon>
        <taxon>Arionoidea</taxon>
        <taxon>Arionidae</taxon>
        <taxon>Arion</taxon>
    </lineage>
</organism>